<reference evidence="4" key="1">
    <citation type="journal article" date="2019" name="Int. J. Syst. Evol. Microbiol.">
        <title>The Global Catalogue of Microorganisms (GCM) 10K type strain sequencing project: providing services to taxonomists for standard genome sequencing and annotation.</title>
        <authorList>
            <consortium name="The Broad Institute Genomics Platform"/>
            <consortium name="The Broad Institute Genome Sequencing Center for Infectious Disease"/>
            <person name="Wu L."/>
            <person name="Ma J."/>
        </authorList>
    </citation>
    <scope>NUCLEOTIDE SEQUENCE [LARGE SCALE GENOMIC DNA]</scope>
    <source>
        <strain evidence="4">JCM 17555</strain>
    </source>
</reference>
<dbReference type="EMBL" id="BAABBO010000001">
    <property type="protein sequence ID" value="GAA3947819.1"/>
    <property type="molecule type" value="Genomic_DNA"/>
</dbReference>
<evidence type="ECO:0000313" key="4">
    <source>
        <dbReference type="Proteomes" id="UP001501337"/>
    </source>
</evidence>
<dbReference type="Pfam" id="PF13622">
    <property type="entry name" value="4HBT_3"/>
    <property type="match status" value="1"/>
</dbReference>
<dbReference type="Proteomes" id="UP001501337">
    <property type="component" value="Unassembled WGS sequence"/>
</dbReference>
<dbReference type="Gene3D" id="2.40.160.210">
    <property type="entry name" value="Acyl-CoA thioesterase, double hotdog domain"/>
    <property type="match status" value="1"/>
</dbReference>
<feature type="domain" description="Acyl-CoA thioesterase-like N-terminal HotDog" evidence="1">
    <location>
        <begin position="31"/>
        <end position="113"/>
    </location>
</feature>
<dbReference type="RefSeq" id="WP_344802708.1">
    <property type="nucleotide sequence ID" value="NZ_BAABBO010000001.1"/>
</dbReference>
<gene>
    <name evidence="3" type="ORF">GCM10022278_03770</name>
</gene>
<dbReference type="InterPro" id="IPR042171">
    <property type="entry name" value="Acyl-CoA_hotdog"/>
</dbReference>
<organism evidence="3 4">
    <name type="scientific">Allohahella marinimesophila</name>
    <dbReference type="NCBI Taxonomy" id="1054972"/>
    <lineage>
        <taxon>Bacteria</taxon>
        <taxon>Pseudomonadati</taxon>
        <taxon>Pseudomonadota</taxon>
        <taxon>Gammaproteobacteria</taxon>
        <taxon>Oceanospirillales</taxon>
        <taxon>Hahellaceae</taxon>
        <taxon>Allohahella</taxon>
    </lineage>
</organism>
<evidence type="ECO:0000313" key="3">
    <source>
        <dbReference type="EMBL" id="GAA3947819.1"/>
    </source>
</evidence>
<proteinExistence type="predicted"/>
<evidence type="ECO:0000259" key="2">
    <source>
        <dbReference type="Pfam" id="PF20789"/>
    </source>
</evidence>
<name>A0ABP7NIH6_9GAMM</name>
<dbReference type="InterPro" id="IPR029069">
    <property type="entry name" value="HotDog_dom_sf"/>
</dbReference>
<comment type="caution">
    <text evidence="3">The sequence shown here is derived from an EMBL/GenBank/DDBJ whole genome shotgun (WGS) entry which is preliminary data.</text>
</comment>
<dbReference type="InterPro" id="IPR049449">
    <property type="entry name" value="TesB_ACOT8-like_N"/>
</dbReference>
<protein>
    <submittedName>
        <fullName evidence="3">Acyl-CoA thioesterase II</fullName>
    </submittedName>
</protein>
<keyword evidence="4" id="KW-1185">Reference proteome</keyword>
<dbReference type="Pfam" id="PF20789">
    <property type="entry name" value="4HBT_3C"/>
    <property type="match status" value="1"/>
</dbReference>
<evidence type="ECO:0000259" key="1">
    <source>
        <dbReference type="Pfam" id="PF13622"/>
    </source>
</evidence>
<accession>A0ABP7NIH6</accession>
<sequence length="276" mass="29805">MLFTDYLSAASRVAIRETGAAAPTHDKLSIDDSWMQGRSTFGGLSAAMALQAMEAHADGRMLRSFNCNFVGPVDDQALTLTPELLRAGKSVTVLGCRILQSDSIRLDASAAFGDGRESDICVDPAGVADVGLLEDGAPLPNVAGVSPNFMQYFDYAFTDGKLPFTGRGDGIMNGYMRFREAALGDEAALTPALLLGLIDAWPPATLPLLRKVVPASTLAWNVQFVQPTVRSRATDWFRYEAKIVQAADGYGYTHARVWNDRDELLAFSQQTVTVFG</sequence>
<dbReference type="SUPFAM" id="SSF54637">
    <property type="entry name" value="Thioesterase/thiol ester dehydrase-isomerase"/>
    <property type="match status" value="2"/>
</dbReference>
<dbReference type="CDD" id="cd03440">
    <property type="entry name" value="hot_dog"/>
    <property type="match status" value="1"/>
</dbReference>
<feature type="domain" description="Acyl-CoA thioesterase-like C-terminal" evidence="2">
    <location>
        <begin position="134"/>
        <end position="274"/>
    </location>
</feature>
<dbReference type="InterPro" id="IPR049450">
    <property type="entry name" value="ACOT8-like_C"/>
</dbReference>